<dbReference type="Pfam" id="PF00392">
    <property type="entry name" value="GntR"/>
    <property type="match status" value="1"/>
</dbReference>
<comment type="caution">
    <text evidence="5">The sequence shown here is derived from an EMBL/GenBank/DDBJ whole genome shotgun (WGS) entry which is preliminary data.</text>
</comment>
<dbReference type="Gene3D" id="1.20.120.530">
    <property type="entry name" value="GntR ligand-binding domain-like"/>
    <property type="match status" value="1"/>
</dbReference>
<keyword evidence="6" id="KW-1185">Reference proteome</keyword>
<evidence type="ECO:0000313" key="6">
    <source>
        <dbReference type="Proteomes" id="UP000635565"/>
    </source>
</evidence>
<reference evidence="5 6" key="1">
    <citation type="journal article" date="2021" name="Int. J. Syst. Evol. Microbiol.">
        <title>Reticulibacter mediterranei gen. nov., sp. nov., within the new family Reticulibacteraceae fam. nov., and Ktedonospora formicarum gen. nov., sp. nov., Ktedonobacter robiniae sp. nov., Dictyobacter formicarum sp. nov. and Dictyobacter arantiisoli sp. nov., belonging to the class Ktedonobacteria.</title>
        <authorList>
            <person name="Yabe S."/>
            <person name="Zheng Y."/>
            <person name="Wang C.M."/>
            <person name="Sakai Y."/>
            <person name="Abe K."/>
            <person name="Yokota A."/>
            <person name="Donadio S."/>
            <person name="Cavaletti L."/>
            <person name="Monciardini P."/>
        </authorList>
    </citation>
    <scope>NUCLEOTIDE SEQUENCE [LARGE SCALE GENOMIC DNA]</scope>
    <source>
        <strain evidence="5 6">SOSP1-9</strain>
    </source>
</reference>
<evidence type="ECO:0000313" key="5">
    <source>
        <dbReference type="EMBL" id="GHO87093.1"/>
    </source>
</evidence>
<keyword evidence="1" id="KW-0805">Transcription regulation</keyword>
<keyword evidence="2" id="KW-0238">DNA-binding</keyword>
<dbReference type="InterPro" id="IPR011711">
    <property type="entry name" value="GntR_C"/>
</dbReference>
<dbReference type="PANTHER" id="PTHR43537:SF5">
    <property type="entry name" value="UXU OPERON TRANSCRIPTIONAL REGULATOR"/>
    <property type="match status" value="1"/>
</dbReference>
<dbReference type="InterPro" id="IPR000524">
    <property type="entry name" value="Tscrpt_reg_HTH_GntR"/>
</dbReference>
<dbReference type="SMART" id="SM00895">
    <property type="entry name" value="FCD"/>
    <property type="match status" value="1"/>
</dbReference>
<dbReference type="Proteomes" id="UP000635565">
    <property type="component" value="Unassembled WGS sequence"/>
</dbReference>
<organism evidence="5 6">
    <name type="scientific">Dictyobacter formicarum</name>
    <dbReference type="NCBI Taxonomy" id="2778368"/>
    <lineage>
        <taxon>Bacteria</taxon>
        <taxon>Bacillati</taxon>
        <taxon>Chloroflexota</taxon>
        <taxon>Ktedonobacteria</taxon>
        <taxon>Ktedonobacterales</taxon>
        <taxon>Dictyobacteraceae</taxon>
        <taxon>Dictyobacter</taxon>
    </lineage>
</organism>
<dbReference type="SMART" id="SM00345">
    <property type="entry name" value="HTH_GNTR"/>
    <property type="match status" value="1"/>
</dbReference>
<dbReference type="SUPFAM" id="SSF46785">
    <property type="entry name" value="Winged helix' DNA-binding domain"/>
    <property type="match status" value="1"/>
</dbReference>
<feature type="domain" description="HTH gntR-type" evidence="4">
    <location>
        <begin position="13"/>
        <end position="80"/>
    </location>
</feature>
<sequence>MEESTMMNELEHHPLNRRIYYKVRDLIASGRIPPGAQLDERSLANDLAVSRTPLREAIATLVEEGLVERRPYRGNFVRMFTAKQVNDLYVVRKVLEGLATRLAVLSLTEEDLHKIRAILDETQQALAQDDMAAYSIADERFHDTIAQMSKNETLIESIGRLKRQIQIVRLGANRDPQVVARTALERPQILAALEARDADLAARLMEEHIDGVRNSMVALLQSSEAPEEDLS</sequence>
<name>A0ABQ3VNZ2_9CHLR</name>
<dbReference type="RefSeq" id="WP_201364676.1">
    <property type="nucleotide sequence ID" value="NZ_BNJJ01000015.1"/>
</dbReference>
<protein>
    <submittedName>
        <fullName evidence="5">GntR family transcriptional regulator</fullName>
    </submittedName>
</protein>
<evidence type="ECO:0000256" key="3">
    <source>
        <dbReference type="ARBA" id="ARBA00023163"/>
    </source>
</evidence>
<dbReference type="InterPro" id="IPR008920">
    <property type="entry name" value="TF_FadR/GntR_C"/>
</dbReference>
<dbReference type="Gene3D" id="1.10.10.10">
    <property type="entry name" value="Winged helix-like DNA-binding domain superfamily/Winged helix DNA-binding domain"/>
    <property type="match status" value="1"/>
</dbReference>
<dbReference type="CDD" id="cd07377">
    <property type="entry name" value="WHTH_GntR"/>
    <property type="match status" value="1"/>
</dbReference>
<accession>A0ABQ3VNZ2</accession>
<dbReference type="Pfam" id="PF07729">
    <property type="entry name" value="FCD"/>
    <property type="match status" value="1"/>
</dbReference>
<evidence type="ECO:0000256" key="1">
    <source>
        <dbReference type="ARBA" id="ARBA00023015"/>
    </source>
</evidence>
<dbReference type="PROSITE" id="PS50949">
    <property type="entry name" value="HTH_GNTR"/>
    <property type="match status" value="1"/>
</dbReference>
<evidence type="ECO:0000259" key="4">
    <source>
        <dbReference type="PROSITE" id="PS50949"/>
    </source>
</evidence>
<dbReference type="PANTHER" id="PTHR43537">
    <property type="entry name" value="TRANSCRIPTIONAL REGULATOR, GNTR FAMILY"/>
    <property type="match status" value="1"/>
</dbReference>
<evidence type="ECO:0000256" key="2">
    <source>
        <dbReference type="ARBA" id="ARBA00023125"/>
    </source>
</evidence>
<dbReference type="SUPFAM" id="SSF48008">
    <property type="entry name" value="GntR ligand-binding domain-like"/>
    <property type="match status" value="1"/>
</dbReference>
<gene>
    <name evidence="5" type="ORF">KSZ_50990</name>
</gene>
<proteinExistence type="predicted"/>
<dbReference type="EMBL" id="BNJJ01000015">
    <property type="protein sequence ID" value="GHO87093.1"/>
    <property type="molecule type" value="Genomic_DNA"/>
</dbReference>
<dbReference type="PRINTS" id="PR00035">
    <property type="entry name" value="HTHGNTR"/>
</dbReference>
<keyword evidence="3" id="KW-0804">Transcription</keyword>
<dbReference type="InterPro" id="IPR036390">
    <property type="entry name" value="WH_DNA-bd_sf"/>
</dbReference>
<dbReference type="InterPro" id="IPR036388">
    <property type="entry name" value="WH-like_DNA-bd_sf"/>
</dbReference>